<dbReference type="AlphaFoldDB" id="M5U8F6"/>
<organism evidence="1 2">
    <name type="scientific">Rhodopirellula sallentina SM41</name>
    <dbReference type="NCBI Taxonomy" id="1263870"/>
    <lineage>
        <taxon>Bacteria</taxon>
        <taxon>Pseudomonadati</taxon>
        <taxon>Planctomycetota</taxon>
        <taxon>Planctomycetia</taxon>
        <taxon>Pirellulales</taxon>
        <taxon>Pirellulaceae</taxon>
        <taxon>Rhodopirellula</taxon>
    </lineage>
</organism>
<evidence type="ECO:0000313" key="2">
    <source>
        <dbReference type="Proteomes" id="UP000011885"/>
    </source>
</evidence>
<name>M5U8F6_9BACT</name>
<dbReference type="Pfam" id="PF16702">
    <property type="entry name" value="DUF5063"/>
    <property type="match status" value="1"/>
</dbReference>
<comment type="caution">
    <text evidence="1">The sequence shown here is derived from an EMBL/GenBank/DDBJ whole genome shotgun (WGS) entry which is preliminary data.</text>
</comment>
<reference evidence="1 2" key="1">
    <citation type="journal article" date="2013" name="Mar. Genomics">
        <title>Expression of sulfatases in Rhodopirellula baltica and the diversity of sulfatases in the genus Rhodopirellula.</title>
        <authorList>
            <person name="Wegner C.E."/>
            <person name="Richter-Heitmann T."/>
            <person name="Klindworth A."/>
            <person name="Klockow C."/>
            <person name="Richter M."/>
            <person name="Achstetter T."/>
            <person name="Glockner F.O."/>
            <person name="Harder J."/>
        </authorList>
    </citation>
    <scope>NUCLEOTIDE SEQUENCE [LARGE SCALE GENOMIC DNA]</scope>
    <source>
        <strain evidence="1 2">SM41</strain>
    </source>
</reference>
<accession>M5U8F6</accession>
<dbReference type="Proteomes" id="UP000011885">
    <property type="component" value="Unassembled WGS sequence"/>
</dbReference>
<dbReference type="RefSeq" id="WP_008682937.1">
    <property type="nucleotide sequence ID" value="NZ_ANOH01000294.1"/>
</dbReference>
<dbReference type="PATRIC" id="fig|1263870.3.peg.4660"/>
<dbReference type="InterPro" id="IPR032025">
    <property type="entry name" value="DUF5063"/>
</dbReference>
<dbReference type="EMBL" id="ANOH01000294">
    <property type="protein sequence ID" value="EMI54156.1"/>
    <property type="molecule type" value="Genomic_DNA"/>
</dbReference>
<evidence type="ECO:0000313" key="1">
    <source>
        <dbReference type="EMBL" id="EMI54156.1"/>
    </source>
</evidence>
<dbReference type="Gene3D" id="1.20.120.1550">
    <property type="entry name" value="Protein of unknown function DUF5063"/>
    <property type="match status" value="1"/>
</dbReference>
<gene>
    <name evidence="1" type="ORF">RSSM_04406</name>
</gene>
<protein>
    <submittedName>
        <fullName evidence="1">Uncharacterized protein</fullName>
    </submittedName>
</protein>
<sequence length="184" mass="20728">MCRSRSSFMTNNQQFVTEFARNANHYVELVTTPAGDPDVFARRLLGSLTRLYSGALLLPPVDDVDPNHDFRRSTDEEWQRVYKNISAAFGERLDYWCTYDPIYPRDGSAEIVGGSLGDDCADIHRDIIGPLVAFNGGDTEHLNDIIWEWSCTPFESHWGIHATQAINALHWIVFDHGIPNASGT</sequence>
<dbReference type="InterPro" id="IPR038312">
    <property type="entry name" value="DUF5063_sf"/>
</dbReference>
<proteinExistence type="predicted"/>
<keyword evidence="2" id="KW-1185">Reference proteome</keyword>